<keyword evidence="5 9" id="KW-0028">Amino-acid biosynthesis</keyword>
<dbReference type="PANTHER" id="PTHR42894:SF1">
    <property type="entry name" value="N-(5'-PHOSPHORIBOSYL)ANTHRANILATE ISOMERASE"/>
    <property type="match status" value="1"/>
</dbReference>
<evidence type="ECO:0000256" key="1">
    <source>
        <dbReference type="ARBA" id="ARBA00001164"/>
    </source>
</evidence>
<keyword evidence="7 9" id="KW-0057">Aromatic amino acid biosynthesis</keyword>
<dbReference type="AlphaFoldDB" id="A0A1I7MV14"/>
<protein>
    <recommendedName>
        <fullName evidence="4 9">N-(5'-phosphoribosyl)anthranilate isomerase</fullName>
        <shortName evidence="9">PRAI</shortName>
        <ecNumber evidence="3 9">5.3.1.24</ecNumber>
    </recommendedName>
</protein>
<evidence type="ECO:0000259" key="10">
    <source>
        <dbReference type="Pfam" id="PF00697"/>
    </source>
</evidence>
<keyword evidence="8 9" id="KW-0413">Isomerase</keyword>
<evidence type="ECO:0000256" key="2">
    <source>
        <dbReference type="ARBA" id="ARBA00004664"/>
    </source>
</evidence>
<keyword evidence="12" id="KW-1185">Reference proteome</keyword>
<dbReference type="CDD" id="cd00405">
    <property type="entry name" value="PRAI"/>
    <property type="match status" value="1"/>
</dbReference>
<dbReference type="Gene3D" id="3.20.20.70">
    <property type="entry name" value="Aldolase class I"/>
    <property type="match status" value="1"/>
</dbReference>
<evidence type="ECO:0000256" key="7">
    <source>
        <dbReference type="ARBA" id="ARBA00023141"/>
    </source>
</evidence>
<evidence type="ECO:0000256" key="5">
    <source>
        <dbReference type="ARBA" id="ARBA00022605"/>
    </source>
</evidence>
<comment type="pathway">
    <text evidence="2 9">Amino-acid biosynthesis; L-tryptophan biosynthesis; L-tryptophan from chorismate: step 3/5.</text>
</comment>
<evidence type="ECO:0000256" key="6">
    <source>
        <dbReference type="ARBA" id="ARBA00022822"/>
    </source>
</evidence>
<dbReference type="InterPro" id="IPR001240">
    <property type="entry name" value="PRAI_dom"/>
</dbReference>
<dbReference type="InterPro" id="IPR013785">
    <property type="entry name" value="Aldolase_TIM"/>
</dbReference>
<dbReference type="STRING" id="51670.SAMN04488557_0389"/>
<dbReference type="PANTHER" id="PTHR42894">
    <property type="entry name" value="N-(5'-PHOSPHORIBOSYL)ANTHRANILATE ISOMERASE"/>
    <property type="match status" value="1"/>
</dbReference>
<dbReference type="GO" id="GO:0000162">
    <property type="term" value="P:L-tryptophan biosynthetic process"/>
    <property type="evidence" value="ECO:0007669"/>
    <property type="project" value="UniProtKB-UniRule"/>
</dbReference>
<dbReference type="GO" id="GO:0004640">
    <property type="term" value="F:phosphoribosylanthranilate isomerase activity"/>
    <property type="evidence" value="ECO:0007669"/>
    <property type="project" value="UniProtKB-UniRule"/>
</dbReference>
<evidence type="ECO:0000256" key="4">
    <source>
        <dbReference type="ARBA" id="ARBA00022272"/>
    </source>
</evidence>
<name>A0A1I7MV14_9HYPH</name>
<dbReference type="InterPro" id="IPR044643">
    <property type="entry name" value="TrpF_fam"/>
</dbReference>
<proteinExistence type="inferred from homology"/>
<reference evidence="12" key="1">
    <citation type="submission" date="2016-10" db="EMBL/GenBank/DDBJ databases">
        <authorList>
            <person name="Varghese N."/>
            <person name="Submissions S."/>
        </authorList>
    </citation>
    <scope>NUCLEOTIDE SEQUENCE [LARGE SCALE GENOMIC DNA]</scope>
    <source>
        <strain evidence="12">DSM 1565</strain>
    </source>
</reference>
<evidence type="ECO:0000313" key="11">
    <source>
        <dbReference type="EMBL" id="SFV26241.1"/>
    </source>
</evidence>
<dbReference type="Proteomes" id="UP000199423">
    <property type="component" value="Unassembled WGS sequence"/>
</dbReference>
<dbReference type="Pfam" id="PF00697">
    <property type="entry name" value="PRAI"/>
    <property type="match status" value="1"/>
</dbReference>
<comment type="catalytic activity">
    <reaction evidence="1 9">
        <text>N-(5-phospho-beta-D-ribosyl)anthranilate = 1-(2-carboxyphenylamino)-1-deoxy-D-ribulose 5-phosphate</text>
        <dbReference type="Rhea" id="RHEA:21540"/>
        <dbReference type="ChEBI" id="CHEBI:18277"/>
        <dbReference type="ChEBI" id="CHEBI:58613"/>
        <dbReference type="EC" id="5.3.1.24"/>
    </reaction>
</comment>
<organism evidence="11 12">
    <name type="scientific">Hyphomicrobium facile</name>
    <dbReference type="NCBI Taxonomy" id="51670"/>
    <lineage>
        <taxon>Bacteria</taxon>
        <taxon>Pseudomonadati</taxon>
        <taxon>Pseudomonadota</taxon>
        <taxon>Alphaproteobacteria</taxon>
        <taxon>Hyphomicrobiales</taxon>
        <taxon>Hyphomicrobiaceae</taxon>
        <taxon>Hyphomicrobium</taxon>
    </lineage>
</organism>
<evidence type="ECO:0000256" key="3">
    <source>
        <dbReference type="ARBA" id="ARBA00012572"/>
    </source>
</evidence>
<dbReference type="InterPro" id="IPR011060">
    <property type="entry name" value="RibuloseP-bd_barrel"/>
</dbReference>
<keyword evidence="6 9" id="KW-0822">Tryptophan biosynthesis</keyword>
<dbReference type="EMBL" id="FPCH01000001">
    <property type="protein sequence ID" value="SFV26241.1"/>
    <property type="molecule type" value="Genomic_DNA"/>
</dbReference>
<gene>
    <name evidence="9" type="primary">trpF</name>
    <name evidence="11" type="ORF">SAMN04488557_0389</name>
</gene>
<dbReference type="NCBIfam" id="NF002295">
    <property type="entry name" value="PRK01222.1-1"/>
    <property type="match status" value="1"/>
</dbReference>
<dbReference type="EC" id="5.3.1.24" evidence="3 9"/>
<sequence length="216" mass="22650">MVTTAKICGITTPEALEAAISGGADYIGLVFYAKSPRHLEIPEAKRLAELARGRAKIVALTVDADDETLQEIVDDVGPDILQLHGKETPERVAVIKKQFGREVIKAIAVATAGDAERARSYAGSADLILFDAKAPPGSLLPGGNGRTFDWHALDGVSEALPFMLSGGLGPDNVADAIALTKPVAVDVSSGVESAPGIKDPDQIRRFLLAVKTAKQT</sequence>
<dbReference type="SUPFAM" id="SSF51366">
    <property type="entry name" value="Ribulose-phoshate binding barrel"/>
    <property type="match status" value="1"/>
</dbReference>
<evidence type="ECO:0000256" key="9">
    <source>
        <dbReference type="HAMAP-Rule" id="MF_00135"/>
    </source>
</evidence>
<feature type="domain" description="N-(5'phosphoribosyl) anthranilate isomerase (PRAI)" evidence="10">
    <location>
        <begin position="5"/>
        <end position="207"/>
    </location>
</feature>
<evidence type="ECO:0000313" key="12">
    <source>
        <dbReference type="Proteomes" id="UP000199423"/>
    </source>
</evidence>
<comment type="similarity">
    <text evidence="9">Belongs to the TrpF family.</text>
</comment>
<dbReference type="HAMAP" id="MF_00135">
    <property type="entry name" value="PRAI"/>
    <property type="match status" value="1"/>
</dbReference>
<dbReference type="OrthoDB" id="9796196at2"/>
<dbReference type="RefSeq" id="WP_092863441.1">
    <property type="nucleotide sequence ID" value="NZ_FPCH01000001.1"/>
</dbReference>
<evidence type="ECO:0000256" key="8">
    <source>
        <dbReference type="ARBA" id="ARBA00023235"/>
    </source>
</evidence>
<dbReference type="UniPathway" id="UPA00035">
    <property type="reaction ID" value="UER00042"/>
</dbReference>
<accession>A0A1I7MV14</accession>